<dbReference type="GO" id="GO:0016788">
    <property type="term" value="F:hydrolase activity, acting on ester bonds"/>
    <property type="evidence" value="ECO:0007669"/>
    <property type="project" value="InterPro"/>
</dbReference>
<dbReference type="GO" id="GO:0005829">
    <property type="term" value="C:cytosol"/>
    <property type="evidence" value="ECO:0007669"/>
    <property type="project" value="TreeGrafter"/>
</dbReference>
<accession>X1AL71</accession>
<dbReference type="PANTHER" id="PTHR46124:SF2">
    <property type="entry name" value="D-AMINOACYL-TRNA DEACYLASE"/>
    <property type="match status" value="1"/>
</dbReference>
<dbReference type="CDD" id="cd01310">
    <property type="entry name" value="TatD_DNAse"/>
    <property type="match status" value="1"/>
</dbReference>
<evidence type="ECO:0000256" key="1">
    <source>
        <dbReference type="ARBA" id="ARBA00022723"/>
    </source>
</evidence>
<dbReference type="SUPFAM" id="SSF51556">
    <property type="entry name" value="Metallo-dependent hydrolases"/>
    <property type="match status" value="1"/>
</dbReference>
<dbReference type="GO" id="GO:0046872">
    <property type="term" value="F:metal ion binding"/>
    <property type="evidence" value="ECO:0007669"/>
    <property type="project" value="UniProtKB-KW"/>
</dbReference>
<keyword evidence="1" id="KW-0479">Metal-binding</keyword>
<sequence>MRGILHPHGLGFLLRGRDHRPNSTGLTSHLSDGMQKVYHKQRQMPREKRLISSLLKQGALRRYLVSERYKKVVAVGETGFDFYKNPTPRMDMERAFVSHIELAIKYDIPVIIHDRDAHKQTLEVVKKYIDQKNFRAVVHCFSGDVNFAMQCLDLGLYISFTGVITFPNARDVLKAVEKVPVERLFIETDAPFLAPQAKRGKENYPGYVRYVAEKIAEIKNLSVEEVADITSKNAERFFSIN</sequence>
<dbReference type="GO" id="GO:0004536">
    <property type="term" value="F:DNA nuclease activity"/>
    <property type="evidence" value="ECO:0007669"/>
    <property type="project" value="InterPro"/>
</dbReference>
<gene>
    <name evidence="3" type="ORF">S01H4_10005</name>
</gene>
<keyword evidence="2" id="KW-0378">Hydrolase</keyword>
<reference evidence="3" key="1">
    <citation type="journal article" date="2014" name="Front. Microbiol.">
        <title>High frequency of phylogenetically diverse reductive dehalogenase-homologous genes in deep subseafloor sedimentary metagenomes.</title>
        <authorList>
            <person name="Kawai M."/>
            <person name="Futagami T."/>
            <person name="Toyoda A."/>
            <person name="Takaki Y."/>
            <person name="Nishi S."/>
            <person name="Hori S."/>
            <person name="Arai W."/>
            <person name="Tsubouchi T."/>
            <person name="Morono Y."/>
            <person name="Uchiyama I."/>
            <person name="Ito T."/>
            <person name="Fujiyama A."/>
            <person name="Inagaki F."/>
            <person name="Takami H."/>
        </authorList>
    </citation>
    <scope>NUCLEOTIDE SEQUENCE</scope>
    <source>
        <strain evidence="3">Expedition CK06-06</strain>
    </source>
</reference>
<organism evidence="3">
    <name type="scientific">marine sediment metagenome</name>
    <dbReference type="NCBI Taxonomy" id="412755"/>
    <lineage>
        <taxon>unclassified sequences</taxon>
        <taxon>metagenomes</taxon>
        <taxon>ecological metagenomes</taxon>
    </lineage>
</organism>
<dbReference type="Gene3D" id="3.20.20.140">
    <property type="entry name" value="Metal-dependent hydrolases"/>
    <property type="match status" value="1"/>
</dbReference>
<dbReference type="InterPro" id="IPR032466">
    <property type="entry name" value="Metal_Hydrolase"/>
</dbReference>
<dbReference type="NCBIfam" id="TIGR00010">
    <property type="entry name" value="YchF/TatD family DNA exonuclease"/>
    <property type="match status" value="1"/>
</dbReference>
<dbReference type="Pfam" id="PF01026">
    <property type="entry name" value="TatD_DNase"/>
    <property type="match status" value="1"/>
</dbReference>
<proteinExistence type="predicted"/>
<dbReference type="PANTHER" id="PTHR46124">
    <property type="entry name" value="D-AMINOACYL-TRNA DEACYLASE"/>
    <property type="match status" value="1"/>
</dbReference>
<protein>
    <submittedName>
        <fullName evidence="3">Uncharacterized protein</fullName>
    </submittedName>
</protein>
<dbReference type="FunFam" id="3.20.20.140:FF:000005">
    <property type="entry name" value="TatD family hydrolase"/>
    <property type="match status" value="1"/>
</dbReference>
<dbReference type="EMBL" id="BART01003739">
    <property type="protein sequence ID" value="GAG60726.1"/>
    <property type="molecule type" value="Genomic_DNA"/>
</dbReference>
<name>X1AL71_9ZZZZ</name>
<comment type="caution">
    <text evidence="3">The sequence shown here is derived from an EMBL/GenBank/DDBJ whole genome shotgun (WGS) entry which is preliminary data.</text>
</comment>
<dbReference type="AlphaFoldDB" id="X1AL71"/>
<evidence type="ECO:0000313" key="3">
    <source>
        <dbReference type="EMBL" id="GAG60726.1"/>
    </source>
</evidence>
<dbReference type="InterPro" id="IPR015991">
    <property type="entry name" value="TatD/YcfH-like"/>
</dbReference>
<dbReference type="InterPro" id="IPR001130">
    <property type="entry name" value="TatD-like"/>
</dbReference>
<evidence type="ECO:0000256" key="2">
    <source>
        <dbReference type="ARBA" id="ARBA00022801"/>
    </source>
</evidence>